<feature type="compositionally biased region" description="Polar residues" evidence="1">
    <location>
        <begin position="47"/>
        <end position="72"/>
    </location>
</feature>
<proteinExistence type="predicted"/>
<sequence length="86" mass="9683">MPQKFISFERTKLPTEKLSQLQSKNTALRDQNQTLNVAGNKKRRFNTRVQPMGNLNTPSTREGSTYGKSESASRVAGATRERTENP</sequence>
<protein>
    <submittedName>
        <fullName evidence="2">Uncharacterized protein</fullName>
    </submittedName>
</protein>
<evidence type="ECO:0000313" key="2">
    <source>
        <dbReference type="EMBL" id="KAF2584474.1"/>
    </source>
</evidence>
<evidence type="ECO:0000256" key="1">
    <source>
        <dbReference type="SAM" id="MobiDB-lite"/>
    </source>
</evidence>
<organism evidence="2">
    <name type="scientific">Brassica cretica</name>
    <name type="common">Mustard</name>
    <dbReference type="NCBI Taxonomy" id="69181"/>
    <lineage>
        <taxon>Eukaryota</taxon>
        <taxon>Viridiplantae</taxon>
        <taxon>Streptophyta</taxon>
        <taxon>Embryophyta</taxon>
        <taxon>Tracheophyta</taxon>
        <taxon>Spermatophyta</taxon>
        <taxon>Magnoliopsida</taxon>
        <taxon>eudicotyledons</taxon>
        <taxon>Gunneridae</taxon>
        <taxon>Pentapetalae</taxon>
        <taxon>rosids</taxon>
        <taxon>malvids</taxon>
        <taxon>Brassicales</taxon>
        <taxon>Brassicaceae</taxon>
        <taxon>Brassiceae</taxon>
        <taxon>Brassica</taxon>
    </lineage>
</organism>
<dbReference type="EMBL" id="QGKY02000246">
    <property type="protein sequence ID" value="KAF2584474.1"/>
    <property type="molecule type" value="Genomic_DNA"/>
</dbReference>
<accession>A0A8S9JQU5</accession>
<name>A0A8S9JQU5_BRACR</name>
<comment type="caution">
    <text evidence="2">The sequence shown here is derived from an EMBL/GenBank/DDBJ whole genome shotgun (WGS) entry which is preliminary data.</text>
</comment>
<reference evidence="2" key="1">
    <citation type="submission" date="2019-12" db="EMBL/GenBank/DDBJ databases">
        <title>Genome sequencing and annotation of Brassica cretica.</title>
        <authorList>
            <person name="Studholme D.J."/>
            <person name="Sarris P.F."/>
        </authorList>
    </citation>
    <scope>NUCLEOTIDE SEQUENCE</scope>
    <source>
        <strain evidence="2">PFS-102/07</strain>
        <tissue evidence="2">Leaf</tissue>
    </source>
</reference>
<dbReference type="AlphaFoldDB" id="A0A8S9JQU5"/>
<gene>
    <name evidence="2" type="ORF">F2Q70_00036156</name>
</gene>
<feature type="region of interest" description="Disordered" evidence="1">
    <location>
        <begin position="41"/>
        <end position="86"/>
    </location>
</feature>